<comment type="caution">
    <text evidence="1">The sequence shown here is derived from an EMBL/GenBank/DDBJ whole genome shotgun (WGS) entry which is preliminary data.</text>
</comment>
<keyword evidence="2" id="KW-1185">Reference proteome</keyword>
<proteinExistence type="predicted"/>
<accession>A0A1Y4T2Y5</accession>
<gene>
    <name evidence="1" type="ORF">B5E75_00010</name>
</gene>
<dbReference type="AlphaFoldDB" id="A0A1Y4T2Y5"/>
<evidence type="ECO:0000313" key="1">
    <source>
        <dbReference type="EMBL" id="OUQ36559.1"/>
    </source>
</evidence>
<reference evidence="1 2" key="1">
    <citation type="journal article" date="2018" name="BMC Genomics">
        <title>Whole genome sequencing and function prediction of 133 gut anaerobes isolated from chicken caecum in pure cultures.</title>
        <authorList>
            <person name="Medvecky M."/>
            <person name="Cejkova D."/>
            <person name="Polansky O."/>
            <person name="Karasova D."/>
            <person name="Kubasova T."/>
            <person name="Cizek A."/>
            <person name="Rychlik I."/>
        </authorList>
    </citation>
    <scope>NUCLEOTIDE SEQUENCE [LARGE SCALE GENOMIC DNA]</scope>
    <source>
        <strain evidence="1 2">An13</strain>
    </source>
</reference>
<name>A0A1Y4T2Y5_9FIRM</name>
<dbReference type="Proteomes" id="UP000195305">
    <property type="component" value="Unassembled WGS sequence"/>
</dbReference>
<dbReference type="EMBL" id="NFLJ01000001">
    <property type="protein sequence ID" value="OUQ36559.1"/>
    <property type="molecule type" value="Genomic_DNA"/>
</dbReference>
<sequence>MYDRAIEDLEQSRKSNYLALREYVYLKSIDEDPEFRNITEKMSKLYNDEKIISKMVDGFTVVDKVSDDDRLNKIFRYLELYRKQEDMMEFKMYLRGMSDCLRLLGQIDKIK</sequence>
<dbReference type="RefSeq" id="WP_087356778.1">
    <property type="nucleotide sequence ID" value="NZ_JACJKO010000057.1"/>
</dbReference>
<organism evidence="1 2">
    <name type="scientific">Massilimicrobiota timonensis</name>
    <dbReference type="NCBI Taxonomy" id="1776392"/>
    <lineage>
        <taxon>Bacteria</taxon>
        <taxon>Bacillati</taxon>
        <taxon>Bacillota</taxon>
        <taxon>Erysipelotrichia</taxon>
        <taxon>Erysipelotrichales</taxon>
        <taxon>Erysipelotrichaceae</taxon>
        <taxon>Massilimicrobiota</taxon>
    </lineage>
</organism>
<evidence type="ECO:0000313" key="2">
    <source>
        <dbReference type="Proteomes" id="UP000195305"/>
    </source>
</evidence>
<protein>
    <submittedName>
        <fullName evidence="1">Uncharacterized protein</fullName>
    </submittedName>
</protein>